<name>A0A0R2KY56_9LACO</name>
<feature type="repeat" description="ANK" evidence="3">
    <location>
        <begin position="80"/>
        <end position="112"/>
    </location>
</feature>
<dbReference type="Gene3D" id="1.25.40.20">
    <property type="entry name" value="Ankyrin repeat-containing domain"/>
    <property type="match status" value="1"/>
</dbReference>
<dbReference type="PROSITE" id="PS50088">
    <property type="entry name" value="ANK_REPEAT"/>
    <property type="match status" value="2"/>
</dbReference>
<reference evidence="5 6" key="1">
    <citation type="journal article" date="2015" name="Genome Announc.">
        <title>Expanding the biotechnology potential of lactobacilli through comparative genomics of 213 strains and associated genera.</title>
        <authorList>
            <person name="Sun Z."/>
            <person name="Harris H.M."/>
            <person name="McCann A."/>
            <person name="Guo C."/>
            <person name="Argimon S."/>
            <person name="Zhang W."/>
            <person name="Yang X."/>
            <person name="Jeffery I.B."/>
            <person name="Cooney J.C."/>
            <person name="Kagawa T.F."/>
            <person name="Liu W."/>
            <person name="Song Y."/>
            <person name="Salvetti E."/>
            <person name="Wrobel A."/>
            <person name="Rasinkangas P."/>
            <person name="Parkhill J."/>
            <person name="Rea M.C."/>
            <person name="O'Sullivan O."/>
            <person name="Ritari J."/>
            <person name="Douillard F.P."/>
            <person name="Paul Ross R."/>
            <person name="Yang R."/>
            <person name="Briner A.E."/>
            <person name="Felis G.E."/>
            <person name="de Vos W.M."/>
            <person name="Barrangou R."/>
            <person name="Klaenhammer T.R."/>
            <person name="Caufield P.W."/>
            <person name="Cui Y."/>
            <person name="Zhang H."/>
            <person name="O'Toole P.W."/>
        </authorList>
    </citation>
    <scope>NUCLEOTIDE SEQUENCE [LARGE SCALE GENOMIC DNA]</scope>
    <source>
        <strain evidence="5 6">DSM 18001</strain>
    </source>
</reference>
<dbReference type="PANTHER" id="PTHR24201">
    <property type="entry name" value="ANK_REP_REGION DOMAIN-CONTAINING PROTEIN"/>
    <property type="match status" value="1"/>
</dbReference>
<dbReference type="SMART" id="SM00248">
    <property type="entry name" value="ANK"/>
    <property type="match status" value="4"/>
</dbReference>
<feature type="region of interest" description="Disordered" evidence="4">
    <location>
        <begin position="23"/>
        <end position="43"/>
    </location>
</feature>
<dbReference type="Pfam" id="PF12796">
    <property type="entry name" value="Ank_2"/>
    <property type="match status" value="1"/>
</dbReference>
<dbReference type="InterPro" id="IPR036770">
    <property type="entry name" value="Ankyrin_rpt-contain_sf"/>
</dbReference>
<evidence type="ECO:0000256" key="4">
    <source>
        <dbReference type="SAM" id="MobiDB-lite"/>
    </source>
</evidence>
<gene>
    <name evidence="5" type="ORF">IV81_GL001625</name>
</gene>
<evidence type="ECO:0000256" key="3">
    <source>
        <dbReference type="PROSITE-ProRule" id="PRU00023"/>
    </source>
</evidence>
<dbReference type="InterPro" id="IPR050776">
    <property type="entry name" value="Ank_Repeat/CDKN_Inhibitor"/>
</dbReference>
<dbReference type="Proteomes" id="UP000051859">
    <property type="component" value="Unassembled WGS sequence"/>
</dbReference>
<evidence type="ECO:0000313" key="5">
    <source>
        <dbReference type="EMBL" id="KRN94208.1"/>
    </source>
</evidence>
<dbReference type="InterPro" id="IPR002110">
    <property type="entry name" value="Ankyrin_rpt"/>
</dbReference>
<keyword evidence="2 3" id="KW-0040">ANK repeat</keyword>
<protein>
    <submittedName>
        <fullName evidence="5">Ankyrin repeat family protein</fullName>
    </submittedName>
</protein>
<dbReference type="EMBL" id="JQBX01000007">
    <property type="protein sequence ID" value="KRN94208.1"/>
    <property type="molecule type" value="Genomic_DNA"/>
</dbReference>
<evidence type="ECO:0000313" key="6">
    <source>
        <dbReference type="Proteomes" id="UP000051859"/>
    </source>
</evidence>
<dbReference type="PROSITE" id="PS51257">
    <property type="entry name" value="PROKAR_LIPOPROTEIN"/>
    <property type="match status" value="1"/>
</dbReference>
<comment type="caution">
    <text evidence="5">The sequence shown here is derived from an EMBL/GenBank/DDBJ whole genome shotgun (WGS) entry which is preliminary data.</text>
</comment>
<dbReference type="Pfam" id="PF00023">
    <property type="entry name" value="Ank"/>
    <property type="match status" value="1"/>
</dbReference>
<dbReference type="STRING" id="331679.IV81_GL001625"/>
<evidence type="ECO:0000256" key="1">
    <source>
        <dbReference type="ARBA" id="ARBA00022737"/>
    </source>
</evidence>
<feature type="repeat" description="ANK" evidence="3">
    <location>
        <begin position="181"/>
        <end position="218"/>
    </location>
</feature>
<organism evidence="5 6">
    <name type="scientific">Pediococcus stilesii</name>
    <dbReference type="NCBI Taxonomy" id="331679"/>
    <lineage>
        <taxon>Bacteria</taxon>
        <taxon>Bacillati</taxon>
        <taxon>Bacillota</taxon>
        <taxon>Bacilli</taxon>
        <taxon>Lactobacillales</taxon>
        <taxon>Lactobacillaceae</taxon>
        <taxon>Pediococcus</taxon>
    </lineage>
</organism>
<dbReference type="PROSITE" id="PS50297">
    <property type="entry name" value="ANK_REP_REGION"/>
    <property type="match status" value="1"/>
</dbReference>
<accession>A0A0R2KY56</accession>
<dbReference type="PATRIC" id="fig|331679.3.peg.1661"/>
<sequence>MFKIPLIFLGIIWLLVGCTPSKSPSPSTSSSRTQSQSNSSSARAVSQVRSLLSAVTDNNLEQTKQALKAHPTQLDRPNSKGETPLLVATHNNNVQIAKLLIDHGADVNLQDHIQDSAYLYAAAQGRTQILDYILKHTEPNPKLYNRFGGTALIPAAEKGHLDNVRLLLKDGHVDINHQNKSGYTALIEAVALRDGSSKYQQIVQLLLDYGAKTDLRDNRNQTALDYAKQLGFTQMVNILENSSN</sequence>
<dbReference type="SUPFAM" id="SSF48403">
    <property type="entry name" value="Ankyrin repeat"/>
    <property type="match status" value="1"/>
</dbReference>
<keyword evidence="6" id="KW-1185">Reference proteome</keyword>
<dbReference type="RefSeq" id="WP_083484680.1">
    <property type="nucleotide sequence ID" value="NZ_JQBX01000007.1"/>
</dbReference>
<keyword evidence="1" id="KW-0677">Repeat</keyword>
<proteinExistence type="predicted"/>
<dbReference type="PRINTS" id="PR01415">
    <property type="entry name" value="ANKYRIN"/>
</dbReference>
<evidence type="ECO:0000256" key="2">
    <source>
        <dbReference type="ARBA" id="ARBA00023043"/>
    </source>
</evidence>
<dbReference type="AlphaFoldDB" id="A0A0R2KY56"/>